<sequence>MDELPAFRNKLVAALNWMLETLAMLVMAGLASLVFLNAFSRYALSTPLPWAEEIAINLMVWLTALGIMMAGMRQSLICCDIVTGRLSTGRLRLVAGFCAVLGSAAMFYCAWLAWQYLMIFGSDASPVLRLPKGIVIAGLFFALLGLATTLLVPLFKRK</sequence>
<evidence type="ECO:0000256" key="7">
    <source>
        <dbReference type="ARBA" id="ARBA00023136"/>
    </source>
</evidence>
<gene>
    <name evidence="11" type="ORF">AA2016_1148</name>
    <name evidence="12" type="ORF">FHS67_006335</name>
</gene>
<evidence type="ECO:0000256" key="1">
    <source>
        <dbReference type="ARBA" id="ARBA00004429"/>
    </source>
</evidence>
<comment type="similarity">
    <text evidence="8 9">Belongs to the TRAP transporter small permease family.</text>
</comment>
<dbReference type="InterPro" id="IPR007387">
    <property type="entry name" value="TRAP_DctQ"/>
</dbReference>
<feature type="domain" description="Tripartite ATP-independent periplasmic transporters DctQ component" evidence="10">
    <location>
        <begin position="31"/>
        <end position="152"/>
    </location>
</feature>
<evidence type="ECO:0000259" key="10">
    <source>
        <dbReference type="Pfam" id="PF04290"/>
    </source>
</evidence>
<comment type="subcellular location">
    <subcellularLocation>
        <location evidence="1 9">Cell inner membrane</location>
        <topology evidence="1 9">Multi-pass membrane protein</topology>
    </subcellularLocation>
</comment>
<reference evidence="11 13" key="1">
    <citation type="submission" date="2016-03" db="EMBL/GenBank/DDBJ databases">
        <title>Complete genome of Aminobacter aminovorans KCTC 2477.</title>
        <authorList>
            <person name="Kim K.M."/>
        </authorList>
    </citation>
    <scope>NUCLEOTIDE SEQUENCE [LARGE SCALE GENOMIC DNA]</scope>
    <source>
        <strain evidence="11 13">KCTC 2477</strain>
    </source>
</reference>
<keyword evidence="2 9" id="KW-0813">Transport</keyword>
<evidence type="ECO:0000256" key="3">
    <source>
        <dbReference type="ARBA" id="ARBA00022475"/>
    </source>
</evidence>
<evidence type="ECO:0000256" key="4">
    <source>
        <dbReference type="ARBA" id="ARBA00022519"/>
    </source>
</evidence>
<keyword evidence="4 9" id="KW-0997">Cell inner membrane</keyword>
<dbReference type="GO" id="GO:0022857">
    <property type="term" value="F:transmembrane transporter activity"/>
    <property type="evidence" value="ECO:0007669"/>
    <property type="project" value="UniProtKB-UniRule"/>
</dbReference>
<dbReference type="Pfam" id="PF04290">
    <property type="entry name" value="DctQ"/>
    <property type="match status" value="1"/>
</dbReference>
<protein>
    <recommendedName>
        <fullName evidence="9">TRAP transporter small permease protein</fullName>
    </recommendedName>
</protein>
<dbReference type="InterPro" id="IPR055348">
    <property type="entry name" value="DctQ"/>
</dbReference>
<evidence type="ECO:0000256" key="8">
    <source>
        <dbReference type="ARBA" id="ARBA00038436"/>
    </source>
</evidence>
<evidence type="ECO:0000256" key="9">
    <source>
        <dbReference type="RuleBase" id="RU369079"/>
    </source>
</evidence>
<accession>A0AAC8YKH3</accession>
<dbReference type="Proteomes" id="UP000577697">
    <property type="component" value="Unassembled WGS sequence"/>
</dbReference>
<feature type="transmembrane region" description="Helical" evidence="9">
    <location>
        <begin position="12"/>
        <end position="34"/>
    </location>
</feature>
<keyword evidence="6 9" id="KW-1133">Transmembrane helix</keyword>
<comment type="function">
    <text evidence="9">Part of the tripartite ATP-independent periplasmic (TRAP) transport system.</text>
</comment>
<keyword evidence="14" id="KW-1185">Reference proteome</keyword>
<dbReference type="GO" id="GO:0005886">
    <property type="term" value="C:plasma membrane"/>
    <property type="evidence" value="ECO:0007669"/>
    <property type="project" value="UniProtKB-SubCell"/>
</dbReference>
<keyword evidence="5 9" id="KW-0812">Transmembrane</keyword>
<proteinExistence type="inferred from homology"/>
<reference evidence="12 14" key="2">
    <citation type="submission" date="2020-08" db="EMBL/GenBank/DDBJ databases">
        <title>Genomic Encyclopedia of Type Strains, Phase IV (KMG-IV): sequencing the most valuable type-strain genomes for metagenomic binning, comparative biology and taxonomic classification.</title>
        <authorList>
            <person name="Goeker M."/>
        </authorList>
    </citation>
    <scope>NUCLEOTIDE SEQUENCE [LARGE SCALE GENOMIC DNA]</scope>
    <source>
        <strain evidence="12 14">DSM 10368</strain>
    </source>
</reference>
<feature type="transmembrane region" description="Helical" evidence="9">
    <location>
        <begin position="54"/>
        <end position="72"/>
    </location>
</feature>
<dbReference type="Proteomes" id="UP000075755">
    <property type="component" value="Chromosome"/>
</dbReference>
<evidence type="ECO:0000256" key="2">
    <source>
        <dbReference type="ARBA" id="ARBA00022448"/>
    </source>
</evidence>
<dbReference type="GO" id="GO:0015740">
    <property type="term" value="P:C4-dicarboxylate transport"/>
    <property type="evidence" value="ECO:0007669"/>
    <property type="project" value="TreeGrafter"/>
</dbReference>
<organism evidence="11 13">
    <name type="scientific">Aminobacter aminovorans</name>
    <name type="common">Chelatobacter heintzii</name>
    <dbReference type="NCBI Taxonomy" id="83263"/>
    <lineage>
        <taxon>Bacteria</taxon>
        <taxon>Pseudomonadati</taxon>
        <taxon>Pseudomonadota</taxon>
        <taxon>Alphaproteobacteria</taxon>
        <taxon>Hyphomicrobiales</taxon>
        <taxon>Phyllobacteriaceae</taxon>
        <taxon>Aminobacter</taxon>
    </lineage>
</organism>
<evidence type="ECO:0000256" key="6">
    <source>
        <dbReference type="ARBA" id="ARBA00022989"/>
    </source>
</evidence>
<dbReference type="EMBL" id="JACICB010000039">
    <property type="protein sequence ID" value="MBB3709975.1"/>
    <property type="molecule type" value="Genomic_DNA"/>
</dbReference>
<name>A0AAC8YKH3_AMIAI</name>
<evidence type="ECO:0000313" key="14">
    <source>
        <dbReference type="Proteomes" id="UP000577697"/>
    </source>
</evidence>
<evidence type="ECO:0000256" key="5">
    <source>
        <dbReference type="ARBA" id="ARBA00022692"/>
    </source>
</evidence>
<comment type="subunit">
    <text evidence="9">The complex comprises the extracytoplasmic solute receptor protein and the two transmembrane proteins.</text>
</comment>
<feature type="transmembrane region" description="Helical" evidence="9">
    <location>
        <begin position="134"/>
        <end position="155"/>
    </location>
</feature>
<keyword evidence="7 9" id="KW-0472">Membrane</keyword>
<dbReference type="EMBL" id="CP015005">
    <property type="protein sequence ID" value="AMS40085.1"/>
    <property type="molecule type" value="Genomic_DNA"/>
</dbReference>
<dbReference type="KEGG" id="aak:AA2016_1148"/>
<dbReference type="RefSeq" id="WP_067956331.1">
    <property type="nucleotide sequence ID" value="NZ_CP015005.1"/>
</dbReference>
<feature type="transmembrane region" description="Helical" evidence="9">
    <location>
        <begin position="93"/>
        <end position="114"/>
    </location>
</feature>
<evidence type="ECO:0000313" key="11">
    <source>
        <dbReference type="EMBL" id="AMS40085.1"/>
    </source>
</evidence>
<evidence type="ECO:0000313" key="13">
    <source>
        <dbReference type="Proteomes" id="UP000075755"/>
    </source>
</evidence>
<keyword evidence="3" id="KW-1003">Cell membrane</keyword>
<dbReference type="PANTHER" id="PTHR35011:SF2">
    <property type="entry name" value="2,3-DIKETO-L-GULONATE TRAP TRANSPORTER SMALL PERMEASE PROTEIN YIAM"/>
    <property type="match status" value="1"/>
</dbReference>
<evidence type="ECO:0000313" key="12">
    <source>
        <dbReference type="EMBL" id="MBB3709975.1"/>
    </source>
</evidence>
<dbReference type="PANTHER" id="PTHR35011">
    <property type="entry name" value="2,3-DIKETO-L-GULONATE TRAP TRANSPORTER SMALL PERMEASE PROTEIN YIAM"/>
    <property type="match status" value="1"/>
</dbReference>
<dbReference type="AlphaFoldDB" id="A0AAC8YKH3"/>